<name>A0A0F9AV91_9ZZZZ</name>
<organism evidence="1">
    <name type="scientific">marine sediment metagenome</name>
    <dbReference type="NCBI Taxonomy" id="412755"/>
    <lineage>
        <taxon>unclassified sequences</taxon>
        <taxon>metagenomes</taxon>
        <taxon>ecological metagenomes</taxon>
    </lineage>
</organism>
<protein>
    <submittedName>
        <fullName evidence="1">Uncharacterized protein</fullName>
    </submittedName>
</protein>
<dbReference type="EMBL" id="LAZR01040828">
    <property type="protein sequence ID" value="KKL13514.1"/>
    <property type="molecule type" value="Genomic_DNA"/>
</dbReference>
<proteinExistence type="predicted"/>
<reference evidence="1" key="1">
    <citation type="journal article" date="2015" name="Nature">
        <title>Complex archaea that bridge the gap between prokaryotes and eukaryotes.</title>
        <authorList>
            <person name="Spang A."/>
            <person name="Saw J.H."/>
            <person name="Jorgensen S.L."/>
            <person name="Zaremba-Niedzwiedzka K."/>
            <person name="Martijn J."/>
            <person name="Lind A.E."/>
            <person name="van Eijk R."/>
            <person name="Schleper C."/>
            <person name="Guy L."/>
            <person name="Ettema T.J."/>
        </authorList>
    </citation>
    <scope>NUCLEOTIDE SEQUENCE</scope>
</reference>
<feature type="non-terminal residue" evidence="1">
    <location>
        <position position="162"/>
    </location>
</feature>
<gene>
    <name evidence="1" type="ORF">LCGC14_2525020</name>
</gene>
<dbReference type="AlphaFoldDB" id="A0A0F9AV91"/>
<evidence type="ECO:0000313" key="1">
    <source>
        <dbReference type="EMBL" id="KKL13514.1"/>
    </source>
</evidence>
<accession>A0A0F9AV91</accession>
<comment type="caution">
    <text evidence="1">The sequence shown here is derived from an EMBL/GenBank/DDBJ whole genome shotgun (WGS) entry which is preliminary data.</text>
</comment>
<sequence length="162" mass="15056">MAEEDFETTRSLRFRTTRFPGFVGVPLSGTEDISIGEGGVRTPQSGLANVSSPEVEGLGVGDMLDPVSAVVGKGPLSGAIKGGISGAIIGGPGGAIVGAAGGATAEAIGGPVGGAVGGAIEGAGIGAFVGGPPGAAIGAGVGAVAGGLGIGGRVICTALYRS</sequence>